<protein>
    <recommendedName>
        <fullName evidence="8">Protein kinase domain-containing protein</fullName>
    </recommendedName>
</protein>
<dbReference type="PANTHER" id="PTHR24416:SF539">
    <property type="entry name" value="RECEPTOR PROTEIN-TYROSINE KINASE"/>
    <property type="match status" value="1"/>
</dbReference>
<proteinExistence type="predicted"/>
<dbReference type="STRING" id="400682.A0A1X7U906"/>
<dbReference type="OrthoDB" id="4062651at2759"/>
<dbReference type="GO" id="GO:0043235">
    <property type="term" value="C:receptor complex"/>
    <property type="evidence" value="ECO:0007669"/>
    <property type="project" value="TreeGrafter"/>
</dbReference>
<dbReference type="InterPro" id="IPR001245">
    <property type="entry name" value="Ser-Thr/Tyr_kinase_cat_dom"/>
</dbReference>
<dbReference type="Gene3D" id="1.10.510.10">
    <property type="entry name" value="Transferase(Phosphotransferase) domain 1"/>
    <property type="match status" value="1"/>
</dbReference>
<accession>A0A1X7U906</accession>
<evidence type="ECO:0000256" key="5">
    <source>
        <dbReference type="ARBA" id="ARBA00022840"/>
    </source>
</evidence>
<dbReference type="InParanoid" id="A0A1X7U906"/>
<dbReference type="PROSITE" id="PS50011">
    <property type="entry name" value="PROTEIN_KINASE_DOM"/>
    <property type="match status" value="1"/>
</dbReference>
<keyword evidence="4" id="KW-0418">Kinase</keyword>
<evidence type="ECO:0000256" key="3">
    <source>
        <dbReference type="ARBA" id="ARBA00022741"/>
    </source>
</evidence>
<dbReference type="GO" id="GO:0048468">
    <property type="term" value="P:cell development"/>
    <property type="evidence" value="ECO:0007669"/>
    <property type="project" value="UniProtKB-ARBA"/>
</dbReference>
<evidence type="ECO:0000256" key="2">
    <source>
        <dbReference type="ARBA" id="ARBA00022679"/>
    </source>
</evidence>
<sequence>MEYLSKKGFVHRDLAARNILIADHGTCKIADFGMSRDLHDENYYISNSKMIPIKWTAPEALHFKRYSSASDVWSYGAVMYEIWSLGHKPFENYTNQECLRRVDSGFRLPPPPGCPRSIYEMMIQCWHPDTGSRPTFVQNPDSNHRPTFKDILDKLTEDPEGLLHWSDENKAVHESSSVLGSDLEAGQDLYPELQQIFVKSKLKI</sequence>
<evidence type="ECO:0000256" key="7">
    <source>
        <dbReference type="ARBA" id="ARBA00023137"/>
    </source>
</evidence>
<dbReference type="SMART" id="SM00219">
    <property type="entry name" value="TyrKc"/>
    <property type="match status" value="1"/>
</dbReference>
<feature type="domain" description="Protein kinase" evidence="8">
    <location>
        <begin position="1"/>
        <end position="148"/>
    </location>
</feature>
<dbReference type="GO" id="GO:0004714">
    <property type="term" value="F:transmembrane receptor protein tyrosine kinase activity"/>
    <property type="evidence" value="ECO:0007669"/>
    <property type="project" value="TreeGrafter"/>
</dbReference>
<dbReference type="InterPro" id="IPR000719">
    <property type="entry name" value="Prot_kinase_dom"/>
</dbReference>
<dbReference type="Pfam" id="PF07714">
    <property type="entry name" value="PK_Tyr_Ser-Thr"/>
    <property type="match status" value="1"/>
</dbReference>
<dbReference type="SUPFAM" id="SSF56112">
    <property type="entry name" value="Protein kinase-like (PK-like)"/>
    <property type="match status" value="1"/>
</dbReference>
<keyword evidence="7" id="KW-0829">Tyrosine-protein kinase</keyword>
<name>A0A1X7U906_AMPQE</name>
<reference evidence="9" key="1">
    <citation type="submission" date="2017-05" db="UniProtKB">
        <authorList>
            <consortium name="EnsemblMetazoa"/>
        </authorList>
    </citation>
    <scope>IDENTIFICATION</scope>
</reference>
<dbReference type="GO" id="GO:0012505">
    <property type="term" value="C:endomembrane system"/>
    <property type="evidence" value="ECO:0007669"/>
    <property type="project" value="UniProtKB-SubCell"/>
</dbReference>
<dbReference type="InterPro" id="IPR020635">
    <property type="entry name" value="Tyr_kinase_cat_dom"/>
</dbReference>
<dbReference type="FunFam" id="1.10.510.10:FF:001512">
    <property type="entry name" value="Receptor tyrosine-protein kinase erbB-2"/>
    <property type="match status" value="1"/>
</dbReference>
<keyword evidence="2" id="KW-0808">Transferase</keyword>
<keyword evidence="5" id="KW-0067">ATP-binding</keyword>
<dbReference type="OMA" id="NEECARC"/>
<keyword evidence="6" id="KW-0472">Membrane</keyword>
<dbReference type="PROSITE" id="PS00109">
    <property type="entry name" value="PROTEIN_KINASE_TYR"/>
    <property type="match status" value="1"/>
</dbReference>
<dbReference type="GO" id="GO:0050793">
    <property type="term" value="P:regulation of developmental process"/>
    <property type="evidence" value="ECO:0007669"/>
    <property type="project" value="UniProtKB-ARBA"/>
</dbReference>
<evidence type="ECO:0000256" key="6">
    <source>
        <dbReference type="ARBA" id="ARBA00023136"/>
    </source>
</evidence>
<dbReference type="GO" id="GO:0005524">
    <property type="term" value="F:ATP binding"/>
    <property type="evidence" value="ECO:0007669"/>
    <property type="project" value="UniProtKB-KW"/>
</dbReference>
<evidence type="ECO:0000256" key="4">
    <source>
        <dbReference type="ARBA" id="ARBA00022777"/>
    </source>
</evidence>
<dbReference type="PRINTS" id="PR00109">
    <property type="entry name" value="TYRKINASE"/>
</dbReference>
<dbReference type="InterPro" id="IPR011009">
    <property type="entry name" value="Kinase-like_dom_sf"/>
</dbReference>
<dbReference type="GO" id="GO:0005886">
    <property type="term" value="C:plasma membrane"/>
    <property type="evidence" value="ECO:0007669"/>
    <property type="project" value="TreeGrafter"/>
</dbReference>
<comment type="subcellular location">
    <subcellularLocation>
        <location evidence="1">Endomembrane system</location>
    </subcellularLocation>
</comment>
<dbReference type="PANTHER" id="PTHR24416">
    <property type="entry name" value="TYROSINE-PROTEIN KINASE RECEPTOR"/>
    <property type="match status" value="1"/>
</dbReference>
<dbReference type="EnsemblMetazoa" id="Aqu2.1.23941_001">
    <property type="protein sequence ID" value="Aqu2.1.23941_001"/>
    <property type="gene ID" value="Aqu2.1.23941"/>
</dbReference>
<evidence type="ECO:0000313" key="9">
    <source>
        <dbReference type="EnsemblMetazoa" id="Aqu2.1.23941_001"/>
    </source>
</evidence>
<dbReference type="AlphaFoldDB" id="A0A1X7U906"/>
<dbReference type="InterPro" id="IPR050122">
    <property type="entry name" value="RTK"/>
</dbReference>
<organism evidence="9">
    <name type="scientific">Amphimedon queenslandica</name>
    <name type="common">Sponge</name>
    <dbReference type="NCBI Taxonomy" id="400682"/>
    <lineage>
        <taxon>Eukaryota</taxon>
        <taxon>Metazoa</taxon>
        <taxon>Porifera</taxon>
        <taxon>Demospongiae</taxon>
        <taxon>Heteroscleromorpha</taxon>
        <taxon>Haplosclerida</taxon>
        <taxon>Niphatidae</taxon>
        <taxon>Amphimedon</taxon>
    </lineage>
</organism>
<keyword evidence="3" id="KW-0547">Nucleotide-binding</keyword>
<evidence type="ECO:0000259" key="8">
    <source>
        <dbReference type="PROSITE" id="PS50011"/>
    </source>
</evidence>
<evidence type="ECO:0000256" key="1">
    <source>
        <dbReference type="ARBA" id="ARBA00004308"/>
    </source>
</evidence>
<dbReference type="InterPro" id="IPR008266">
    <property type="entry name" value="Tyr_kinase_AS"/>
</dbReference>
<dbReference type="eggNOG" id="KOG0196">
    <property type="taxonomic scope" value="Eukaryota"/>
</dbReference>
<dbReference type="GO" id="GO:0007169">
    <property type="term" value="P:cell surface receptor protein tyrosine kinase signaling pathway"/>
    <property type="evidence" value="ECO:0007669"/>
    <property type="project" value="TreeGrafter"/>
</dbReference>